<dbReference type="OrthoDB" id="10286763at2759"/>
<dbReference type="Proteomes" id="UP000887116">
    <property type="component" value="Unassembled WGS sequence"/>
</dbReference>
<organism evidence="1 2">
    <name type="scientific">Trichonephila clavata</name>
    <name type="common">Joro spider</name>
    <name type="synonym">Nephila clavata</name>
    <dbReference type="NCBI Taxonomy" id="2740835"/>
    <lineage>
        <taxon>Eukaryota</taxon>
        <taxon>Metazoa</taxon>
        <taxon>Ecdysozoa</taxon>
        <taxon>Arthropoda</taxon>
        <taxon>Chelicerata</taxon>
        <taxon>Arachnida</taxon>
        <taxon>Araneae</taxon>
        <taxon>Araneomorphae</taxon>
        <taxon>Entelegynae</taxon>
        <taxon>Araneoidea</taxon>
        <taxon>Nephilidae</taxon>
        <taxon>Trichonephila</taxon>
    </lineage>
</organism>
<sequence length="86" mass="9982">MYSIHDLLKHIYNIFLYLNIFRELFGLNKEKRRFPVCQPKQESIEDRLGDSALVKESSAKNVLKCDFPQAFSQYGVDHASRTAAMV</sequence>
<evidence type="ECO:0000313" key="1">
    <source>
        <dbReference type="EMBL" id="GFR25459.1"/>
    </source>
</evidence>
<dbReference type="EMBL" id="BMAO01008670">
    <property type="protein sequence ID" value="GFR25459.1"/>
    <property type="molecule type" value="Genomic_DNA"/>
</dbReference>
<gene>
    <name evidence="1" type="ORF">TNCT_292101</name>
</gene>
<evidence type="ECO:0000313" key="2">
    <source>
        <dbReference type="Proteomes" id="UP000887116"/>
    </source>
</evidence>
<accession>A0A8X6INB4</accession>
<comment type="caution">
    <text evidence="1">The sequence shown here is derived from an EMBL/GenBank/DDBJ whole genome shotgun (WGS) entry which is preliminary data.</text>
</comment>
<name>A0A8X6INB4_TRICU</name>
<reference evidence="1" key="1">
    <citation type="submission" date="2020-07" db="EMBL/GenBank/DDBJ databases">
        <title>Multicomponent nature underlies the extraordinary mechanical properties of spider dragline silk.</title>
        <authorList>
            <person name="Kono N."/>
            <person name="Nakamura H."/>
            <person name="Mori M."/>
            <person name="Yoshida Y."/>
            <person name="Ohtoshi R."/>
            <person name="Malay A.D."/>
            <person name="Moran D.A.P."/>
            <person name="Tomita M."/>
            <person name="Numata K."/>
            <person name="Arakawa K."/>
        </authorList>
    </citation>
    <scope>NUCLEOTIDE SEQUENCE</scope>
</reference>
<proteinExistence type="predicted"/>
<dbReference type="AlphaFoldDB" id="A0A8X6INB4"/>
<keyword evidence="2" id="KW-1185">Reference proteome</keyword>
<protein>
    <submittedName>
        <fullName evidence="1">Uncharacterized protein</fullName>
    </submittedName>
</protein>